<dbReference type="SUPFAM" id="SSF54909">
    <property type="entry name" value="Dimeric alpha+beta barrel"/>
    <property type="match status" value="1"/>
</dbReference>
<sequence>MDALDIRLLKLLQDDGRITVSQLSQELALSRPSVSERLHRLQEQGIIAGFTARVSPAAVGRTILLFIQVSQLRMNPHEFEKFIEDQPYILECHRVTGTVSYFIKAAVANMNSLQQLVDRLIALGTVNTSIVLSSPISHRIVLPEDV</sequence>
<dbReference type="PRINTS" id="PR00033">
    <property type="entry name" value="HTHASNC"/>
</dbReference>
<keyword evidence="2" id="KW-0238">DNA-binding</keyword>
<evidence type="ECO:0000256" key="2">
    <source>
        <dbReference type="ARBA" id="ARBA00023125"/>
    </source>
</evidence>
<evidence type="ECO:0000313" key="6">
    <source>
        <dbReference type="Proteomes" id="UP000198847"/>
    </source>
</evidence>
<dbReference type="Pfam" id="PF13412">
    <property type="entry name" value="HTH_24"/>
    <property type="match status" value="1"/>
</dbReference>
<dbReference type="GO" id="GO:0005829">
    <property type="term" value="C:cytosol"/>
    <property type="evidence" value="ECO:0007669"/>
    <property type="project" value="TreeGrafter"/>
</dbReference>
<dbReference type="STRING" id="112903.SAMN04490178_13114"/>
<dbReference type="EMBL" id="FODY01000031">
    <property type="protein sequence ID" value="SEP43915.1"/>
    <property type="molecule type" value="Genomic_DNA"/>
</dbReference>
<dbReference type="GO" id="GO:0043200">
    <property type="term" value="P:response to amino acid"/>
    <property type="evidence" value="ECO:0007669"/>
    <property type="project" value="TreeGrafter"/>
</dbReference>
<dbReference type="Proteomes" id="UP000198847">
    <property type="component" value="Unassembled WGS sequence"/>
</dbReference>
<dbReference type="InterPro" id="IPR019887">
    <property type="entry name" value="Tscrpt_reg_AsnC/Lrp_C"/>
</dbReference>
<accession>A0A1H8XVK7</accession>
<dbReference type="Pfam" id="PF01037">
    <property type="entry name" value="AsnC_trans_reg"/>
    <property type="match status" value="1"/>
</dbReference>
<dbReference type="CDD" id="cd00090">
    <property type="entry name" value="HTH_ARSR"/>
    <property type="match status" value="1"/>
</dbReference>
<dbReference type="InterPro" id="IPR011008">
    <property type="entry name" value="Dimeric_a/b-barrel"/>
</dbReference>
<dbReference type="InterPro" id="IPR036388">
    <property type="entry name" value="WH-like_DNA-bd_sf"/>
</dbReference>
<dbReference type="PANTHER" id="PTHR30154">
    <property type="entry name" value="LEUCINE-RESPONSIVE REGULATORY PROTEIN"/>
    <property type="match status" value="1"/>
</dbReference>
<dbReference type="SUPFAM" id="SSF46785">
    <property type="entry name" value="Winged helix' DNA-binding domain"/>
    <property type="match status" value="1"/>
</dbReference>
<dbReference type="InterPro" id="IPR036390">
    <property type="entry name" value="WH_DNA-bd_sf"/>
</dbReference>
<evidence type="ECO:0000256" key="1">
    <source>
        <dbReference type="ARBA" id="ARBA00023015"/>
    </source>
</evidence>
<dbReference type="PANTHER" id="PTHR30154:SF53">
    <property type="entry name" value="HTH-TYPE TRANSCRIPTIONAL REGULATOR LRPC"/>
    <property type="match status" value="1"/>
</dbReference>
<dbReference type="InterPro" id="IPR019888">
    <property type="entry name" value="Tscrpt_reg_AsnC-like"/>
</dbReference>
<dbReference type="PROSITE" id="PS50956">
    <property type="entry name" value="HTH_ASNC_2"/>
    <property type="match status" value="1"/>
</dbReference>
<gene>
    <name evidence="5" type="ORF">SAMN04490178_13114</name>
</gene>
<name>A0A1H8XVK7_9FIRM</name>
<keyword evidence="6" id="KW-1185">Reference proteome</keyword>
<organism evidence="5 6">
    <name type="scientific">Propionispora vibrioides</name>
    <dbReference type="NCBI Taxonomy" id="112903"/>
    <lineage>
        <taxon>Bacteria</taxon>
        <taxon>Bacillati</taxon>
        <taxon>Bacillota</taxon>
        <taxon>Negativicutes</taxon>
        <taxon>Selenomonadales</taxon>
        <taxon>Sporomusaceae</taxon>
        <taxon>Propionispora</taxon>
    </lineage>
</organism>
<dbReference type="OrthoDB" id="34294at2"/>
<reference evidence="5 6" key="1">
    <citation type="submission" date="2016-10" db="EMBL/GenBank/DDBJ databases">
        <authorList>
            <person name="de Groot N.N."/>
        </authorList>
    </citation>
    <scope>NUCLEOTIDE SEQUENCE [LARGE SCALE GENOMIC DNA]</scope>
    <source>
        <strain evidence="5 6">DSM 13305</strain>
    </source>
</reference>
<evidence type="ECO:0000313" key="5">
    <source>
        <dbReference type="EMBL" id="SEP43915.1"/>
    </source>
</evidence>
<evidence type="ECO:0000256" key="3">
    <source>
        <dbReference type="ARBA" id="ARBA00023163"/>
    </source>
</evidence>
<dbReference type="Gene3D" id="3.30.70.920">
    <property type="match status" value="1"/>
</dbReference>
<protein>
    <submittedName>
        <fullName evidence="5">Transcriptional regulator, AsnC family</fullName>
    </submittedName>
</protein>
<dbReference type="GO" id="GO:0043565">
    <property type="term" value="F:sequence-specific DNA binding"/>
    <property type="evidence" value="ECO:0007669"/>
    <property type="project" value="InterPro"/>
</dbReference>
<dbReference type="Gene3D" id="1.10.10.10">
    <property type="entry name" value="Winged helix-like DNA-binding domain superfamily/Winged helix DNA-binding domain"/>
    <property type="match status" value="1"/>
</dbReference>
<proteinExistence type="predicted"/>
<feature type="domain" description="HTH asnC-type" evidence="4">
    <location>
        <begin position="1"/>
        <end position="62"/>
    </location>
</feature>
<dbReference type="InterPro" id="IPR019885">
    <property type="entry name" value="Tscrpt_reg_HTH_AsnC-type_CS"/>
</dbReference>
<keyword evidence="3" id="KW-0804">Transcription</keyword>
<dbReference type="InterPro" id="IPR011991">
    <property type="entry name" value="ArsR-like_HTH"/>
</dbReference>
<dbReference type="PROSITE" id="PS00519">
    <property type="entry name" value="HTH_ASNC_1"/>
    <property type="match status" value="1"/>
</dbReference>
<dbReference type="AlphaFoldDB" id="A0A1H8XVK7"/>
<dbReference type="InterPro" id="IPR000485">
    <property type="entry name" value="AsnC-type_HTH_dom"/>
</dbReference>
<evidence type="ECO:0000259" key="4">
    <source>
        <dbReference type="PROSITE" id="PS50956"/>
    </source>
</evidence>
<dbReference type="RefSeq" id="WP_091751242.1">
    <property type="nucleotide sequence ID" value="NZ_FODY01000031.1"/>
</dbReference>
<dbReference type="SMART" id="SM00344">
    <property type="entry name" value="HTH_ASNC"/>
    <property type="match status" value="1"/>
</dbReference>
<keyword evidence="1" id="KW-0805">Transcription regulation</keyword>